<dbReference type="InterPro" id="IPR011011">
    <property type="entry name" value="Znf_FYVE_PHD"/>
</dbReference>
<name>A0ABD3WGX0_SINWO</name>
<dbReference type="InterPro" id="IPR000306">
    <property type="entry name" value="Znf_FYVE"/>
</dbReference>
<evidence type="ECO:0000256" key="1">
    <source>
        <dbReference type="ARBA" id="ARBA00022723"/>
    </source>
</evidence>
<dbReference type="CDD" id="cd15749">
    <property type="entry name" value="FYVE_ZFY19"/>
    <property type="match status" value="1"/>
</dbReference>
<dbReference type="PANTHER" id="PTHR46603:SF1">
    <property type="entry name" value="ABSCISSION_NOCUT CHECKPOINT REGULATOR"/>
    <property type="match status" value="1"/>
</dbReference>
<dbReference type="Gene3D" id="3.30.40.10">
    <property type="entry name" value="Zinc/RING finger domain, C3HC4 (zinc finger)"/>
    <property type="match status" value="1"/>
</dbReference>
<dbReference type="Pfam" id="PF01363">
    <property type="entry name" value="FYVE"/>
    <property type="match status" value="1"/>
</dbReference>
<reference evidence="7 8" key="1">
    <citation type="submission" date="2024-11" db="EMBL/GenBank/DDBJ databases">
        <title>Chromosome-level genome assembly of the freshwater bivalve Anodonta woodiana.</title>
        <authorList>
            <person name="Chen X."/>
        </authorList>
    </citation>
    <scope>NUCLEOTIDE SEQUENCE [LARGE SCALE GENOMIC DNA]</scope>
    <source>
        <strain evidence="7">MN2024</strain>
        <tissue evidence="7">Gills</tissue>
    </source>
</reference>
<accession>A0ABD3WGX0</accession>
<dbReference type="Pfam" id="PF22586">
    <property type="entry name" value="ANCHR-like_BBOX"/>
    <property type="match status" value="1"/>
</dbReference>
<feature type="region of interest" description="Disordered" evidence="5">
    <location>
        <begin position="186"/>
        <end position="258"/>
    </location>
</feature>
<dbReference type="EMBL" id="JBJQND010000006">
    <property type="protein sequence ID" value="KAL3873197.1"/>
    <property type="molecule type" value="Genomic_DNA"/>
</dbReference>
<dbReference type="SUPFAM" id="SSF57903">
    <property type="entry name" value="FYVE/PHD zinc finger"/>
    <property type="match status" value="1"/>
</dbReference>
<evidence type="ECO:0000313" key="7">
    <source>
        <dbReference type="EMBL" id="KAL3873197.1"/>
    </source>
</evidence>
<feature type="region of interest" description="Disordered" evidence="5">
    <location>
        <begin position="295"/>
        <end position="333"/>
    </location>
</feature>
<dbReference type="PROSITE" id="PS50178">
    <property type="entry name" value="ZF_FYVE"/>
    <property type="match status" value="1"/>
</dbReference>
<dbReference type="GO" id="GO:0008270">
    <property type="term" value="F:zinc ion binding"/>
    <property type="evidence" value="ECO:0007669"/>
    <property type="project" value="UniProtKB-KW"/>
</dbReference>
<sequence length="432" mass="48165">MSGQCYGCGLGFGVFKKEHGCKNCGFAFCSKCLTKKASIPKLKNEKHSVCNKCFDVLAGKSQPDNSGRYSPPEAYKKRVASLQERQSSGPAPKPQTVHKQSHVTGMSKSDMEIAQRLEKLKEKTPVEAAAAKVTVQEIDERLAHLKGMDPARYSSAAQKSVYQGPDRRTEQEKINDLLNEIADEVEIDSHRPDPASEVDQKLAQLRGGQKSQTDLQENDLNKSSPQDVKGFSHNILDGKGAENSEKLSNSAGEDSISVEEMNRILSDAAKELEIDAQRALEGLEKDKEIMKKLKEVKQRRKESKSDINKDENSEAESDSENESEHEDVTAQKLMQRYLKEAKLDEAAAKDNIDMDKVGSSNAKKAKSKKKEEEELEDDDELPYCCICTADAVLRCHDCDLDLYCAKCWKESHTELGMEDHRTSKYTPPKGKT</sequence>
<dbReference type="PANTHER" id="PTHR46603">
    <property type="entry name" value="ABSCISSION/NOCUT CHECKPOINT REGULATOR"/>
    <property type="match status" value="1"/>
</dbReference>
<comment type="caution">
    <text evidence="7">The sequence shown here is derived from an EMBL/GenBank/DDBJ whole genome shotgun (WGS) entry which is preliminary data.</text>
</comment>
<dbReference type="CDD" id="cd19817">
    <property type="entry name" value="Bbox1_ANCHR-like"/>
    <property type="match status" value="1"/>
</dbReference>
<keyword evidence="1" id="KW-0479">Metal-binding</keyword>
<feature type="compositionally biased region" description="Acidic residues" evidence="5">
    <location>
        <begin position="313"/>
        <end position="325"/>
    </location>
</feature>
<feature type="region of interest" description="Disordered" evidence="5">
    <location>
        <begin position="348"/>
        <end position="378"/>
    </location>
</feature>
<evidence type="ECO:0000256" key="3">
    <source>
        <dbReference type="ARBA" id="ARBA00022833"/>
    </source>
</evidence>
<keyword evidence="8" id="KW-1185">Reference proteome</keyword>
<feature type="compositionally biased region" description="Basic and acidic residues" evidence="5">
    <location>
        <begin position="187"/>
        <end position="200"/>
    </location>
</feature>
<evidence type="ECO:0000259" key="6">
    <source>
        <dbReference type="PROSITE" id="PS50178"/>
    </source>
</evidence>
<dbReference type="Proteomes" id="UP001634394">
    <property type="component" value="Unassembled WGS sequence"/>
</dbReference>
<evidence type="ECO:0000256" key="2">
    <source>
        <dbReference type="ARBA" id="ARBA00022771"/>
    </source>
</evidence>
<feature type="domain" description="FYVE-type" evidence="6">
    <location>
        <begin position="1"/>
        <end position="58"/>
    </location>
</feature>
<dbReference type="InterPro" id="IPR013083">
    <property type="entry name" value="Znf_RING/FYVE/PHD"/>
</dbReference>
<feature type="region of interest" description="Disordered" evidence="5">
    <location>
        <begin position="78"/>
        <end position="109"/>
    </location>
</feature>
<dbReference type="SMART" id="SM00064">
    <property type="entry name" value="FYVE"/>
    <property type="match status" value="1"/>
</dbReference>
<evidence type="ECO:0000256" key="4">
    <source>
        <dbReference type="PROSITE-ProRule" id="PRU00091"/>
    </source>
</evidence>
<dbReference type="SUPFAM" id="SSF57845">
    <property type="entry name" value="B-box zinc-binding domain"/>
    <property type="match status" value="1"/>
</dbReference>
<keyword evidence="2 4" id="KW-0863">Zinc-finger</keyword>
<dbReference type="InterPro" id="IPR017455">
    <property type="entry name" value="Znf_FYVE-rel"/>
</dbReference>
<protein>
    <recommendedName>
        <fullName evidence="6">FYVE-type domain-containing protein</fullName>
    </recommendedName>
</protein>
<dbReference type="InterPro" id="IPR044553">
    <property type="entry name" value="Bbox1_ANCHR"/>
</dbReference>
<proteinExistence type="predicted"/>
<keyword evidence="3" id="KW-0862">Zinc</keyword>
<feature type="compositionally biased region" description="Basic and acidic residues" evidence="5">
    <location>
        <begin position="303"/>
        <end position="312"/>
    </location>
</feature>
<dbReference type="AlphaFoldDB" id="A0ABD3WGX0"/>
<evidence type="ECO:0000256" key="5">
    <source>
        <dbReference type="SAM" id="MobiDB-lite"/>
    </source>
</evidence>
<evidence type="ECO:0000313" key="8">
    <source>
        <dbReference type="Proteomes" id="UP001634394"/>
    </source>
</evidence>
<gene>
    <name evidence="7" type="ORF">ACJMK2_036342</name>
</gene>
<organism evidence="7 8">
    <name type="scientific">Sinanodonta woodiana</name>
    <name type="common">Chinese pond mussel</name>
    <name type="synonym">Anodonta woodiana</name>
    <dbReference type="NCBI Taxonomy" id="1069815"/>
    <lineage>
        <taxon>Eukaryota</taxon>
        <taxon>Metazoa</taxon>
        <taxon>Spiralia</taxon>
        <taxon>Lophotrochozoa</taxon>
        <taxon>Mollusca</taxon>
        <taxon>Bivalvia</taxon>
        <taxon>Autobranchia</taxon>
        <taxon>Heteroconchia</taxon>
        <taxon>Palaeoheterodonta</taxon>
        <taxon>Unionida</taxon>
        <taxon>Unionoidea</taxon>
        <taxon>Unionidae</taxon>
        <taxon>Unioninae</taxon>
        <taxon>Sinanodonta</taxon>
    </lineage>
</organism>